<dbReference type="SMART" id="SM00304">
    <property type="entry name" value="HAMP"/>
    <property type="match status" value="1"/>
</dbReference>
<dbReference type="GO" id="GO:0000155">
    <property type="term" value="F:phosphorelay sensor kinase activity"/>
    <property type="evidence" value="ECO:0007669"/>
    <property type="project" value="InterPro"/>
</dbReference>
<evidence type="ECO:0000256" key="10">
    <source>
        <dbReference type="SAM" id="Phobius"/>
    </source>
</evidence>
<sequence length="486" mass="53775">MRTGTARQTLVDRVDPAILRHYQFGEALRGEDTAARAYATTGDAADLARYRAAVRQQASSVEGLRDLLNDVPGSRPALDQLNRFEGASQAWRAGFAERLVTDRPENGTIDPAMEQQGDRLLADSWTASSALRGQLVTLHGKFSRDLKQRAIDTYWSVGLALAAVVLAAIALVVLFRRTVVRPVGELSDSVRAVSQGDFDHPLQVTGAAEIVELAAIIDAMRERILAEWQTSSEAIRLLDEQAGELRRSNAELEQFAYVASHDLQEPLRKVASFCQMLERRYGDQLDERGKQYIDFAVDGAKRMQALINDLLSFSRVGRMSRPEEAIDLRSVLDQALDNLSARAEETGAQVTADELPTVAGDRTQLTQLFQNLVGNAMKFRREDEAPRIHIGVRRVENTWEFSCADNGIGIEPRHADRVFLIFQRLHPRDEYGGTGIGLALCRKIVEHHGGTIWLDTGTETDADTGKATENGTTVRWTIPAGENADD</sequence>
<proteinExistence type="predicted"/>
<dbReference type="InterPro" id="IPR003594">
    <property type="entry name" value="HATPase_dom"/>
</dbReference>
<dbReference type="SMART" id="SM00387">
    <property type="entry name" value="HATPase_c"/>
    <property type="match status" value="1"/>
</dbReference>
<evidence type="ECO:0000256" key="4">
    <source>
        <dbReference type="ARBA" id="ARBA00022553"/>
    </source>
</evidence>
<keyword evidence="9" id="KW-0902">Two-component regulatory system</keyword>
<comment type="catalytic activity">
    <reaction evidence="1">
        <text>ATP + protein L-histidine = ADP + protein N-phospho-L-histidine.</text>
        <dbReference type="EC" id="2.7.13.3"/>
    </reaction>
</comment>
<evidence type="ECO:0000313" key="13">
    <source>
        <dbReference type="EMBL" id="MBO2449119.1"/>
    </source>
</evidence>
<dbReference type="Pfam" id="PF05227">
    <property type="entry name" value="CHASE3"/>
    <property type="match status" value="1"/>
</dbReference>
<feature type="transmembrane region" description="Helical" evidence="10">
    <location>
        <begin position="154"/>
        <end position="175"/>
    </location>
</feature>
<evidence type="ECO:0000256" key="7">
    <source>
        <dbReference type="ARBA" id="ARBA00022777"/>
    </source>
</evidence>
<evidence type="ECO:0000313" key="14">
    <source>
        <dbReference type="Proteomes" id="UP000669179"/>
    </source>
</evidence>
<dbReference type="Gene3D" id="1.10.287.130">
    <property type="match status" value="1"/>
</dbReference>
<keyword evidence="10" id="KW-0472">Membrane</keyword>
<dbReference type="InterPro" id="IPR003661">
    <property type="entry name" value="HisK_dim/P_dom"/>
</dbReference>
<evidence type="ECO:0000256" key="1">
    <source>
        <dbReference type="ARBA" id="ARBA00000085"/>
    </source>
</evidence>
<dbReference type="CDD" id="cd06225">
    <property type="entry name" value="HAMP"/>
    <property type="match status" value="1"/>
</dbReference>
<name>A0A939PH59_9ACTN</name>
<dbReference type="SUPFAM" id="SSF158472">
    <property type="entry name" value="HAMP domain-like"/>
    <property type="match status" value="1"/>
</dbReference>
<dbReference type="PANTHER" id="PTHR43304">
    <property type="entry name" value="PHYTOCHROME-LIKE PROTEIN CPH1"/>
    <property type="match status" value="1"/>
</dbReference>
<dbReference type="CDD" id="cd00082">
    <property type="entry name" value="HisKA"/>
    <property type="match status" value="1"/>
</dbReference>
<reference evidence="13" key="1">
    <citation type="submission" date="2021-03" db="EMBL/GenBank/DDBJ databases">
        <authorList>
            <person name="Kanchanasin P."/>
            <person name="Saeng-In P."/>
            <person name="Phongsopitanun W."/>
            <person name="Yuki M."/>
            <person name="Kudo T."/>
            <person name="Ohkuma M."/>
            <person name="Tanasupawat S."/>
        </authorList>
    </citation>
    <scope>NUCLEOTIDE SEQUENCE</scope>
    <source>
        <strain evidence="13">GKU 128</strain>
    </source>
</reference>
<dbReference type="InterPro" id="IPR003660">
    <property type="entry name" value="HAMP_dom"/>
</dbReference>
<feature type="domain" description="HAMP" evidence="12">
    <location>
        <begin position="177"/>
        <end position="229"/>
    </location>
</feature>
<dbReference type="InterPro" id="IPR036097">
    <property type="entry name" value="HisK_dim/P_sf"/>
</dbReference>
<accession>A0A939PH59</accession>
<dbReference type="Proteomes" id="UP000669179">
    <property type="component" value="Unassembled WGS sequence"/>
</dbReference>
<dbReference type="Pfam" id="PF00512">
    <property type="entry name" value="HisKA"/>
    <property type="match status" value="1"/>
</dbReference>
<dbReference type="AlphaFoldDB" id="A0A939PH59"/>
<evidence type="ECO:0000256" key="5">
    <source>
        <dbReference type="ARBA" id="ARBA00022679"/>
    </source>
</evidence>
<dbReference type="Gene3D" id="3.30.565.10">
    <property type="entry name" value="Histidine kinase-like ATPase, C-terminal domain"/>
    <property type="match status" value="1"/>
</dbReference>
<dbReference type="Gene3D" id="6.10.340.10">
    <property type="match status" value="1"/>
</dbReference>
<dbReference type="InterPro" id="IPR036890">
    <property type="entry name" value="HATPase_C_sf"/>
</dbReference>
<dbReference type="EMBL" id="JAGEOJ010000007">
    <property type="protein sequence ID" value="MBO2449119.1"/>
    <property type="molecule type" value="Genomic_DNA"/>
</dbReference>
<organism evidence="13 14">
    <name type="scientific">Actinomadura barringtoniae</name>
    <dbReference type="NCBI Taxonomy" id="1427535"/>
    <lineage>
        <taxon>Bacteria</taxon>
        <taxon>Bacillati</taxon>
        <taxon>Actinomycetota</taxon>
        <taxon>Actinomycetes</taxon>
        <taxon>Streptosporangiales</taxon>
        <taxon>Thermomonosporaceae</taxon>
        <taxon>Actinomadura</taxon>
    </lineage>
</organism>
<feature type="domain" description="Histidine kinase" evidence="11">
    <location>
        <begin position="258"/>
        <end position="482"/>
    </location>
</feature>
<dbReference type="GO" id="GO:0005886">
    <property type="term" value="C:plasma membrane"/>
    <property type="evidence" value="ECO:0007669"/>
    <property type="project" value="UniProtKB-SubCell"/>
</dbReference>
<comment type="subcellular location">
    <subcellularLocation>
        <location evidence="2">Cell membrane</location>
    </subcellularLocation>
</comment>
<dbReference type="SUPFAM" id="SSF55874">
    <property type="entry name" value="ATPase domain of HSP90 chaperone/DNA topoisomerase II/histidine kinase"/>
    <property type="match status" value="1"/>
</dbReference>
<keyword evidence="6 10" id="KW-0812">Transmembrane</keyword>
<dbReference type="Pfam" id="PF00672">
    <property type="entry name" value="HAMP"/>
    <property type="match status" value="1"/>
</dbReference>
<evidence type="ECO:0000256" key="2">
    <source>
        <dbReference type="ARBA" id="ARBA00004236"/>
    </source>
</evidence>
<keyword evidence="7" id="KW-0418">Kinase</keyword>
<dbReference type="PROSITE" id="PS50885">
    <property type="entry name" value="HAMP"/>
    <property type="match status" value="1"/>
</dbReference>
<dbReference type="PRINTS" id="PR00344">
    <property type="entry name" value="BCTRLSENSOR"/>
</dbReference>
<dbReference type="PANTHER" id="PTHR43304:SF1">
    <property type="entry name" value="PAC DOMAIN-CONTAINING PROTEIN"/>
    <property type="match status" value="1"/>
</dbReference>
<dbReference type="InterPro" id="IPR004358">
    <property type="entry name" value="Sig_transdc_His_kin-like_C"/>
</dbReference>
<keyword evidence="14" id="KW-1185">Reference proteome</keyword>
<evidence type="ECO:0000256" key="3">
    <source>
        <dbReference type="ARBA" id="ARBA00012438"/>
    </source>
</evidence>
<protein>
    <recommendedName>
        <fullName evidence="3">histidine kinase</fullName>
        <ecNumber evidence="3">2.7.13.3</ecNumber>
    </recommendedName>
</protein>
<dbReference type="InterPro" id="IPR052162">
    <property type="entry name" value="Sensor_kinase/Photoreceptor"/>
</dbReference>
<dbReference type="InterPro" id="IPR005467">
    <property type="entry name" value="His_kinase_dom"/>
</dbReference>
<dbReference type="InterPro" id="IPR007891">
    <property type="entry name" value="CHASE3"/>
</dbReference>
<comment type="caution">
    <text evidence="13">The sequence shown here is derived from an EMBL/GenBank/DDBJ whole genome shotgun (WGS) entry which is preliminary data.</text>
</comment>
<keyword evidence="5" id="KW-0808">Transferase</keyword>
<dbReference type="EC" id="2.7.13.3" evidence="3"/>
<dbReference type="Pfam" id="PF02518">
    <property type="entry name" value="HATPase_c"/>
    <property type="match status" value="1"/>
</dbReference>
<evidence type="ECO:0000256" key="9">
    <source>
        <dbReference type="ARBA" id="ARBA00023012"/>
    </source>
</evidence>
<keyword evidence="8 10" id="KW-1133">Transmembrane helix</keyword>
<evidence type="ECO:0000259" key="11">
    <source>
        <dbReference type="PROSITE" id="PS50109"/>
    </source>
</evidence>
<evidence type="ECO:0000259" key="12">
    <source>
        <dbReference type="PROSITE" id="PS50885"/>
    </source>
</evidence>
<gene>
    <name evidence="13" type="ORF">J4573_18590</name>
</gene>
<dbReference type="SUPFAM" id="SSF47384">
    <property type="entry name" value="Homodimeric domain of signal transducing histidine kinase"/>
    <property type="match status" value="1"/>
</dbReference>
<dbReference type="FunFam" id="3.30.565.10:FF:000006">
    <property type="entry name" value="Sensor histidine kinase WalK"/>
    <property type="match status" value="1"/>
</dbReference>
<keyword evidence="4" id="KW-0597">Phosphoprotein</keyword>
<dbReference type="PROSITE" id="PS50109">
    <property type="entry name" value="HIS_KIN"/>
    <property type="match status" value="1"/>
</dbReference>
<dbReference type="SMART" id="SM00388">
    <property type="entry name" value="HisKA"/>
    <property type="match status" value="1"/>
</dbReference>
<evidence type="ECO:0000256" key="8">
    <source>
        <dbReference type="ARBA" id="ARBA00022989"/>
    </source>
</evidence>
<evidence type="ECO:0000256" key="6">
    <source>
        <dbReference type="ARBA" id="ARBA00022692"/>
    </source>
</evidence>